<organism evidence="2 3">
    <name type="scientific">Rhizopus oryzae</name>
    <name type="common">Mucormycosis agent</name>
    <name type="synonym">Rhizopus arrhizus var. delemar</name>
    <dbReference type="NCBI Taxonomy" id="64495"/>
    <lineage>
        <taxon>Eukaryota</taxon>
        <taxon>Fungi</taxon>
        <taxon>Fungi incertae sedis</taxon>
        <taxon>Mucoromycota</taxon>
        <taxon>Mucoromycotina</taxon>
        <taxon>Mucoromycetes</taxon>
        <taxon>Mucorales</taxon>
        <taxon>Mucorineae</taxon>
        <taxon>Rhizopodaceae</taxon>
        <taxon>Rhizopus</taxon>
    </lineage>
</organism>
<dbReference type="EMBL" id="JAANQT010001276">
    <property type="protein sequence ID" value="KAG1305814.1"/>
    <property type="molecule type" value="Genomic_DNA"/>
</dbReference>
<keyword evidence="3" id="KW-1185">Reference proteome</keyword>
<dbReference type="InterPro" id="IPR036397">
    <property type="entry name" value="RNaseH_sf"/>
</dbReference>
<reference evidence="2" key="1">
    <citation type="journal article" date="2020" name="Microb. Genom.">
        <title>Genetic diversity of clinical and environmental Mucorales isolates obtained from an investigation of mucormycosis cases among solid organ transplant recipients.</title>
        <authorList>
            <person name="Nguyen M.H."/>
            <person name="Kaul D."/>
            <person name="Muto C."/>
            <person name="Cheng S.J."/>
            <person name="Richter R.A."/>
            <person name="Bruno V.M."/>
            <person name="Liu G."/>
            <person name="Beyhan S."/>
            <person name="Sundermann A.J."/>
            <person name="Mounaud S."/>
            <person name="Pasculle A.W."/>
            <person name="Nierman W.C."/>
            <person name="Driscoll E."/>
            <person name="Cumbie R."/>
            <person name="Clancy C.J."/>
            <person name="Dupont C.L."/>
        </authorList>
    </citation>
    <scope>NUCLEOTIDE SEQUENCE</scope>
    <source>
        <strain evidence="2">GL11</strain>
    </source>
</reference>
<evidence type="ECO:0000313" key="3">
    <source>
        <dbReference type="Proteomes" id="UP000716291"/>
    </source>
</evidence>
<accession>A0A9P6X5R5</accession>
<sequence>MDNVTIHTSKDIERYITSRDYGCIYLPPYSSELNPIEQFWSVVKNKLKREKLLEKETISSRIKEACNCVLFSDLQGLCHYSTRKLMIA</sequence>
<feature type="domain" description="Tc1-like transposase DDE" evidence="1">
    <location>
        <begin position="1"/>
        <end position="57"/>
    </location>
</feature>
<dbReference type="PANTHER" id="PTHR46564">
    <property type="entry name" value="TRANSPOSASE"/>
    <property type="match status" value="1"/>
</dbReference>
<protein>
    <recommendedName>
        <fullName evidence="1">Tc1-like transposase DDE domain-containing protein</fullName>
    </recommendedName>
</protein>
<proteinExistence type="predicted"/>
<dbReference type="Gene3D" id="3.30.420.10">
    <property type="entry name" value="Ribonuclease H-like superfamily/Ribonuclease H"/>
    <property type="match status" value="1"/>
</dbReference>
<evidence type="ECO:0000259" key="1">
    <source>
        <dbReference type="Pfam" id="PF13358"/>
    </source>
</evidence>
<evidence type="ECO:0000313" key="2">
    <source>
        <dbReference type="EMBL" id="KAG1305814.1"/>
    </source>
</evidence>
<dbReference type="PANTHER" id="PTHR46564:SF1">
    <property type="entry name" value="TRANSPOSASE"/>
    <property type="match status" value="1"/>
</dbReference>
<dbReference type="InterPro" id="IPR038717">
    <property type="entry name" value="Tc1-like_DDE_dom"/>
</dbReference>
<dbReference type="AlphaFoldDB" id="A0A9P6X5R5"/>
<dbReference type="OrthoDB" id="2266637at2759"/>
<gene>
    <name evidence="2" type="ORF">G6F64_008079</name>
</gene>
<dbReference type="Proteomes" id="UP000716291">
    <property type="component" value="Unassembled WGS sequence"/>
</dbReference>
<comment type="caution">
    <text evidence="2">The sequence shown here is derived from an EMBL/GenBank/DDBJ whole genome shotgun (WGS) entry which is preliminary data.</text>
</comment>
<dbReference type="GO" id="GO:0003676">
    <property type="term" value="F:nucleic acid binding"/>
    <property type="evidence" value="ECO:0007669"/>
    <property type="project" value="InterPro"/>
</dbReference>
<name>A0A9P6X5R5_RHIOR</name>
<dbReference type="Pfam" id="PF13358">
    <property type="entry name" value="DDE_3"/>
    <property type="match status" value="1"/>
</dbReference>